<sequence>MISHQHLRAPSFRWLLAWAVLLVFGAGGTAYGQCPPGNNPPAILGLGAGPGSTDRSFGYGNPASGYNDPRPTLLTDPTALINKIGIQRTLQRIVARKGEIRAIAVQNLGINANKFIVAGNFEYRVPNTTTVYRHIMRLNPNGTIDTTFVPPPAFQGPTTGGNPDPGPINALAVDSLDRIVVGRETAPRLFRLMPSGMADGAFNNNINTTMAITGPVLAVETDPANRIYVGLGSGAFIQPPPPAPPLDTRPFFTRLNPTGTLDNTFFWGPQTAPFFQASVGGPVRAIKYVNDTGFGNPGVVVGGAFTQSSGGLVNLNNTRNVTLFDLTGAADPAGLFFGNFFSGFDAPVNALAVNNTLAPSLIYAGGEFSNAFGFGGAPVPRARVAGFDGFLGVTGPVGSVSGGLIPNPVRALVLTAGPPNFVTGTALLHAGGQETATAFGDAALSVTTGAYLGTLGTASPFFPPNPAVVRAMAANSTNGALFGGDLLNSNGEKLVATFNSNYNPPTPTGLPSLDLLANLTLQLGPTQFYASAIDGNGNLYIGGDVGPDPGTDADPGLGNIAELYRISPCGDVQVVARFRNVAGYLVRNDIDNGAFVDPSEDINRTPNMGFRRVDRTDPASIRAIAIDPQGRIYVGGQFNQVSDGPGFVPWNNLVRLMSNGNIDPLF</sequence>
<accession>A0ABX8AYF5</accession>
<dbReference type="Pfam" id="PF17164">
    <property type="entry name" value="DUF5122"/>
    <property type="match status" value="2"/>
</dbReference>
<evidence type="ECO:0000313" key="1">
    <source>
        <dbReference type="EMBL" id="QUV93729.1"/>
    </source>
</evidence>
<dbReference type="InterPro" id="IPR013431">
    <property type="entry name" value="Delta_60_rpt"/>
</dbReference>
<gene>
    <name evidence="1" type="ORF">J8C05_10215</name>
</gene>
<protein>
    <submittedName>
        <fullName evidence="1">Delta-60 repeat domain-containing protein</fullName>
    </submittedName>
</protein>
<dbReference type="Proteomes" id="UP000677668">
    <property type="component" value="Chromosome 1"/>
</dbReference>
<dbReference type="EMBL" id="CP072642">
    <property type="protein sequence ID" value="QUV93729.1"/>
    <property type="molecule type" value="Genomic_DNA"/>
</dbReference>
<dbReference type="Gene3D" id="2.80.10.50">
    <property type="match status" value="2"/>
</dbReference>
<name>A0ABX8AYF5_9BACT</name>
<proteinExistence type="predicted"/>
<reference evidence="1 2" key="1">
    <citation type="submission" date="2021-03" db="EMBL/GenBank/DDBJ databases">
        <title>Genomic and phenotypic characterization of Chloracidobacterium isolates provides evidence for multiple species.</title>
        <authorList>
            <person name="Saini M.K."/>
            <person name="Costas A.M.G."/>
            <person name="Tank M."/>
            <person name="Bryant D.A."/>
        </authorList>
    </citation>
    <scope>NUCLEOTIDE SEQUENCE [LARGE SCALE GENOMIC DNA]</scope>
    <source>
        <strain evidence="1 2">N</strain>
    </source>
</reference>
<evidence type="ECO:0000313" key="2">
    <source>
        <dbReference type="Proteomes" id="UP000677668"/>
    </source>
</evidence>
<keyword evidence="2" id="KW-1185">Reference proteome</keyword>
<organism evidence="1 2">
    <name type="scientific">Chloracidobacterium sp. N</name>
    <dbReference type="NCBI Taxonomy" id="2821540"/>
    <lineage>
        <taxon>Bacteria</taxon>
        <taxon>Pseudomonadati</taxon>
        <taxon>Acidobacteriota</taxon>
        <taxon>Terriglobia</taxon>
        <taxon>Terriglobales</taxon>
        <taxon>Acidobacteriaceae</taxon>
        <taxon>Chloracidobacterium</taxon>
        <taxon>Chloracidobacterium aggregatum</taxon>
    </lineage>
</organism>
<dbReference type="RefSeq" id="WP_211422080.1">
    <property type="nucleotide sequence ID" value="NZ_CP072642.1"/>
</dbReference>